<organism evidence="8 9">
    <name type="scientific">Pelobium manganitolerans</name>
    <dbReference type="NCBI Taxonomy" id="1842495"/>
    <lineage>
        <taxon>Bacteria</taxon>
        <taxon>Pseudomonadati</taxon>
        <taxon>Bacteroidota</taxon>
        <taxon>Sphingobacteriia</taxon>
        <taxon>Sphingobacteriales</taxon>
        <taxon>Sphingobacteriaceae</taxon>
        <taxon>Pelobium</taxon>
    </lineage>
</organism>
<evidence type="ECO:0000256" key="1">
    <source>
        <dbReference type="ARBA" id="ARBA00022722"/>
    </source>
</evidence>
<name>A0A419S5Y8_9SPHI</name>
<dbReference type="CDD" id="cd00221">
    <property type="entry name" value="Vsr"/>
    <property type="match status" value="1"/>
</dbReference>
<keyword evidence="3" id="KW-0227">DNA damage</keyword>
<evidence type="ECO:0000256" key="6">
    <source>
        <dbReference type="ARBA" id="ARBA00029466"/>
    </source>
</evidence>
<keyword evidence="5" id="KW-0234">DNA repair</keyword>
<dbReference type="GO" id="GO:0016787">
    <property type="term" value="F:hydrolase activity"/>
    <property type="evidence" value="ECO:0007669"/>
    <property type="project" value="UniProtKB-KW"/>
</dbReference>
<dbReference type="AlphaFoldDB" id="A0A419S5Y8"/>
<evidence type="ECO:0000313" key="8">
    <source>
        <dbReference type="EMBL" id="RKD16223.1"/>
    </source>
</evidence>
<proteinExistence type="inferred from homology"/>
<dbReference type="Pfam" id="PF03852">
    <property type="entry name" value="Vsr"/>
    <property type="match status" value="1"/>
</dbReference>
<comment type="caution">
    <text evidence="8">The sequence shown here is derived from an EMBL/GenBank/DDBJ whole genome shotgun (WGS) entry which is preliminary data.</text>
</comment>
<dbReference type="GO" id="GO:0006298">
    <property type="term" value="P:mismatch repair"/>
    <property type="evidence" value="ECO:0007669"/>
    <property type="project" value="InterPro"/>
</dbReference>
<evidence type="ECO:0000313" key="9">
    <source>
        <dbReference type="Proteomes" id="UP000283433"/>
    </source>
</evidence>
<keyword evidence="1" id="KW-0540">Nuclease</keyword>
<feature type="domain" description="DUF559" evidence="7">
    <location>
        <begin position="114"/>
        <end position="153"/>
    </location>
</feature>
<accession>A0A419S5Y8</accession>
<dbReference type="GO" id="GO:0004519">
    <property type="term" value="F:endonuclease activity"/>
    <property type="evidence" value="ECO:0007669"/>
    <property type="project" value="UniProtKB-KW"/>
</dbReference>
<evidence type="ECO:0000256" key="3">
    <source>
        <dbReference type="ARBA" id="ARBA00022763"/>
    </source>
</evidence>
<evidence type="ECO:0000256" key="2">
    <source>
        <dbReference type="ARBA" id="ARBA00022759"/>
    </source>
</evidence>
<comment type="similarity">
    <text evidence="6">Belongs to the Vsr family.</text>
</comment>
<dbReference type="Gene3D" id="3.40.960.10">
    <property type="entry name" value="VSR Endonuclease"/>
    <property type="match status" value="1"/>
</dbReference>
<dbReference type="InterPro" id="IPR011335">
    <property type="entry name" value="Restrct_endonuc-II-like"/>
</dbReference>
<dbReference type="NCBIfam" id="TIGR00632">
    <property type="entry name" value="vsr"/>
    <property type="match status" value="1"/>
</dbReference>
<sequence>MASKPYKDPYEIIKVPRFEEAEGFYTSPKRSRNMSRIRSKNSKPELLFRRALWAANIRFRKHVKTLPGTPDVVIKKYRLAIFVDGSFWHGYQWEQRREKLKSNRAFWIPKIERNMQRDAINRQNLESKGFTVMRFWDHEVLQNLQACVNQVKLYIETAKVVKIPWGE</sequence>
<reference evidence="8 9" key="1">
    <citation type="submission" date="2016-07" db="EMBL/GenBank/DDBJ databases">
        <title>Genome of Pelobium manganitolerans.</title>
        <authorList>
            <person name="Wu S."/>
            <person name="Wang G."/>
        </authorList>
    </citation>
    <scope>NUCLEOTIDE SEQUENCE [LARGE SCALE GENOMIC DNA]</scope>
    <source>
        <strain evidence="8 9">YS-25</strain>
    </source>
</reference>
<dbReference type="EMBL" id="MBTA01000023">
    <property type="protein sequence ID" value="RKD16223.1"/>
    <property type="molecule type" value="Genomic_DNA"/>
</dbReference>
<dbReference type="InterPro" id="IPR004603">
    <property type="entry name" value="DNA_mismatch_endonuc_vsr"/>
</dbReference>
<gene>
    <name evidence="8" type="ORF">BCY91_04940</name>
</gene>
<keyword evidence="9" id="KW-1185">Reference proteome</keyword>
<dbReference type="InterPro" id="IPR007569">
    <property type="entry name" value="DUF559"/>
</dbReference>
<protein>
    <submittedName>
        <fullName evidence="8">Very short patch repair endonuclease</fullName>
    </submittedName>
</protein>
<dbReference type="OrthoDB" id="9801520at2"/>
<dbReference type="Proteomes" id="UP000283433">
    <property type="component" value="Unassembled WGS sequence"/>
</dbReference>
<evidence type="ECO:0000256" key="5">
    <source>
        <dbReference type="ARBA" id="ARBA00023204"/>
    </source>
</evidence>
<dbReference type="SUPFAM" id="SSF52980">
    <property type="entry name" value="Restriction endonuclease-like"/>
    <property type="match status" value="1"/>
</dbReference>
<dbReference type="Pfam" id="PF04480">
    <property type="entry name" value="DUF559"/>
    <property type="match status" value="1"/>
</dbReference>
<dbReference type="RefSeq" id="WP_120181723.1">
    <property type="nucleotide sequence ID" value="NZ_MBTA01000023.1"/>
</dbReference>
<evidence type="ECO:0000256" key="4">
    <source>
        <dbReference type="ARBA" id="ARBA00022801"/>
    </source>
</evidence>
<evidence type="ECO:0000259" key="7">
    <source>
        <dbReference type="Pfam" id="PF04480"/>
    </source>
</evidence>
<keyword evidence="4" id="KW-0378">Hydrolase</keyword>
<keyword evidence="2 8" id="KW-0255">Endonuclease</keyword>